<dbReference type="Proteomes" id="UP000190256">
    <property type="component" value="Unassembled WGS sequence"/>
</dbReference>
<dbReference type="InterPro" id="IPR001387">
    <property type="entry name" value="Cro/C1-type_HTH"/>
</dbReference>
<feature type="domain" description="HTH cro/C1-type" evidence="2">
    <location>
        <begin position="7"/>
        <end position="61"/>
    </location>
</feature>
<evidence type="ECO:0000313" key="3">
    <source>
        <dbReference type="EMBL" id="OOO64381.1"/>
    </source>
</evidence>
<dbReference type="AlphaFoldDB" id="A0A1S9I211"/>
<evidence type="ECO:0000259" key="2">
    <source>
        <dbReference type="PROSITE" id="PS50943"/>
    </source>
</evidence>
<dbReference type="CDD" id="cd00093">
    <property type="entry name" value="HTH_XRE"/>
    <property type="match status" value="1"/>
</dbReference>
<dbReference type="Pfam" id="PF01381">
    <property type="entry name" value="HTH_3"/>
    <property type="match status" value="1"/>
</dbReference>
<keyword evidence="1" id="KW-0238">DNA-binding</keyword>
<dbReference type="InterPro" id="IPR010982">
    <property type="entry name" value="Lambda_DNA-bd_dom_sf"/>
</dbReference>
<evidence type="ECO:0000313" key="4">
    <source>
        <dbReference type="Proteomes" id="UP000190256"/>
    </source>
</evidence>
<dbReference type="GO" id="GO:0005829">
    <property type="term" value="C:cytosol"/>
    <property type="evidence" value="ECO:0007669"/>
    <property type="project" value="TreeGrafter"/>
</dbReference>
<dbReference type="Gene3D" id="1.10.260.40">
    <property type="entry name" value="lambda repressor-like DNA-binding domains"/>
    <property type="match status" value="1"/>
</dbReference>
<gene>
    <name evidence="3" type="ORF">BS638_10840</name>
</gene>
<accession>A0A1S9I211</accession>
<dbReference type="SMART" id="SM00530">
    <property type="entry name" value="HTH_XRE"/>
    <property type="match status" value="1"/>
</dbReference>
<sequence>MTTGEKIRKLRLSNKKTMKELAKFLNVTEQAISQYERNIRTPNYSTLESIAKYFSVKTIELFPEQLIKDSVCSLDSLLRIINNKVKNSKDISWEDIKGLTIEELCEVMNSLNDIANKIITKRLSKKMCEDDIIIKQVTYIEENNTVKRISINNGLSVEYYIGNSNLSNEVQEIWDNEGIYGATSINISKLGKIIK</sequence>
<dbReference type="OrthoDB" id="9785138at2"/>
<dbReference type="InterPro" id="IPR050807">
    <property type="entry name" value="TransReg_Diox_bact_type"/>
</dbReference>
<reference evidence="3 4" key="1">
    <citation type="submission" date="2016-12" db="EMBL/GenBank/DDBJ databases">
        <title>Clostridium tepidum sp. nov., a close relative of Clostridium sporogenes and Clostridium botulinum Group I.</title>
        <authorList>
            <person name="Dobritsa A.P."/>
            <person name="Kutumbaka K.K."/>
            <person name="Werner K."/>
            <person name="Wiedmann M."/>
            <person name="Asmus A."/>
            <person name="Samadpour M."/>
        </authorList>
    </citation>
    <scope>NUCLEOTIDE SEQUENCE [LARGE SCALE GENOMIC DNA]</scope>
    <source>
        <strain evidence="3 4">IEH 97212</strain>
    </source>
</reference>
<dbReference type="SUPFAM" id="SSF47413">
    <property type="entry name" value="lambda repressor-like DNA-binding domains"/>
    <property type="match status" value="1"/>
</dbReference>
<dbReference type="PROSITE" id="PS50943">
    <property type="entry name" value="HTH_CROC1"/>
    <property type="match status" value="1"/>
</dbReference>
<evidence type="ECO:0000256" key="1">
    <source>
        <dbReference type="ARBA" id="ARBA00023125"/>
    </source>
</evidence>
<protein>
    <recommendedName>
        <fullName evidence="2">HTH cro/C1-type domain-containing protein</fullName>
    </recommendedName>
</protein>
<dbReference type="PANTHER" id="PTHR46797">
    <property type="entry name" value="HTH-TYPE TRANSCRIPTIONAL REGULATOR"/>
    <property type="match status" value="1"/>
</dbReference>
<comment type="caution">
    <text evidence="3">The sequence shown here is derived from an EMBL/GenBank/DDBJ whole genome shotgun (WGS) entry which is preliminary data.</text>
</comment>
<proteinExistence type="predicted"/>
<dbReference type="EMBL" id="MRAE01000030">
    <property type="protein sequence ID" value="OOO64381.1"/>
    <property type="molecule type" value="Genomic_DNA"/>
</dbReference>
<name>A0A1S9I211_9CLOT</name>
<dbReference type="GO" id="GO:0003700">
    <property type="term" value="F:DNA-binding transcription factor activity"/>
    <property type="evidence" value="ECO:0007669"/>
    <property type="project" value="TreeGrafter"/>
</dbReference>
<dbReference type="RefSeq" id="WP_078054721.1">
    <property type="nucleotide sequence ID" value="NZ_MRAE01000030.1"/>
</dbReference>
<organism evidence="3 4">
    <name type="scientific">Clostridium tepidum</name>
    <dbReference type="NCBI Taxonomy" id="1962263"/>
    <lineage>
        <taxon>Bacteria</taxon>
        <taxon>Bacillati</taxon>
        <taxon>Bacillota</taxon>
        <taxon>Clostridia</taxon>
        <taxon>Eubacteriales</taxon>
        <taxon>Clostridiaceae</taxon>
        <taxon>Clostridium</taxon>
    </lineage>
</organism>
<dbReference type="PANTHER" id="PTHR46797:SF1">
    <property type="entry name" value="METHYLPHOSPHONATE SYNTHASE"/>
    <property type="match status" value="1"/>
</dbReference>
<dbReference type="GO" id="GO:0003677">
    <property type="term" value="F:DNA binding"/>
    <property type="evidence" value="ECO:0007669"/>
    <property type="project" value="UniProtKB-KW"/>
</dbReference>